<accession>A0A1V4I7K1</accession>
<dbReference type="InterPro" id="IPR037518">
    <property type="entry name" value="MPN"/>
</dbReference>
<dbReference type="CDD" id="cd08071">
    <property type="entry name" value="MPN_DUF2466"/>
    <property type="match status" value="1"/>
</dbReference>
<dbReference type="InterPro" id="IPR025657">
    <property type="entry name" value="RadC_JAB"/>
</dbReference>
<dbReference type="Pfam" id="PF20582">
    <property type="entry name" value="UPF0758_N"/>
    <property type="match status" value="1"/>
</dbReference>
<evidence type="ECO:0000313" key="10">
    <source>
        <dbReference type="Proteomes" id="UP000190140"/>
    </source>
</evidence>
<dbReference type="InterPro" id="IPR046778">
    <property type="entry name" value="UPF0758_N"/>
</dbReference>
<dbReference type="PANTHER" id="PTHR30471">
    <property type="entry name" value="DNA REPAIR PROTEIN RADC"/>
    <property type="match status" value="1"/>
</dbReference>
<evidence type="ECO:0000256" key="2">
    <source>
        <dbReference type="ARBA" id="ARBA00022670"/>
    </source>
</evidence>
<keyword evidence="3" id="KW-0479">Metal-binding</keyword>
<evidence type="ECO:0000256" key="7">
    <source>
        <dbReference type="RuleBase" id="RU003797"/>
    </source>
</evidence>
<keyword evidence="4" id="KW-0378">Hydrolase</keyword>
<feature type="domain" description="MPN" evidence="8">
    <location>
        <begin position="110"/>
        <end position="231"/>
    </location>
</feature>
<dbReference type="GO" id="GO:0006508">
    <property type="term" value="P:proteolysis"/>
    <property type="evidence" value="ECO:0007669"/>
    <property type="project" value="UniProtKB-KW"/>
</dbReference>
<keyword evidence="2" id="KW-0645">Protease</keyword>
<organism evidence="9 10">
    <name type="scientific">Alkalithermobacter paradoxus</name>
    <dbReference type="NCBI Taxonomy" id="29349"/>
    <lineage>
        <taxon>Bacteria</taxon>
        <taxon>Bacillati</taxon>
        <taxon>Bacillota</taxon>
        <taxon>Clostridia</taxon>
        <taxon>Peptostreptococcales</taxon>
        <taxon>Tepidibacteraceae</taxon>
        <taxon>Alkalithermobacter</taxon>
    </lineage>
</organism>
<evidence type="ECO:0000256" key="1">
    <source>
        <dbReference type="ARBA" id="ARBA00010243"/>
    </source>
</evidence>
<dbReference type="InterPro" id="IPR020891">
    <property type="entry name" value="UPF0758_CS"/>
</dbReference>
<evidence type="ECO:0000313" key="9">
    <source>
        <dbReference type="EMBL" id="OPJ55527.1"/>
    </source>
</evidence>
<evidence type="ECO:0000259" key="8">
    <source>
        <dbReference type="PROSITE" id="PS50249"/>
    </source>
</evidence>
<dbReference type="Proteomes" id="UP000190140">
    <property type="component" value="Unassembled WGS sequence"/>
</dbReference>
<reference evidence="9 10" key="1">
    <citation type="submission" date="2017-03" db="EMBL/GenBank/DDBJ databases">
        <title>Genome sequence of Clostridium thermoalcaliphilum DSM 7309.</title>
        <authorList>
            <person name="Poehlein A."/>
            <person name="Daniel R."/>
        </authorList>
    </citation>
    <scope>NUCLEOTIDE SEQUENCE [LARGE SCALE GENOMIC DNA]</scope>
    <source>
        <strain evidence="9 10">DSM 7309</strain>
    </source>
</reference>
<dbReference type="EMBL" id="MZGW01000004">
    <property type="protein sequence ID" value="OPJ55527.1"/>
    <property type="molecule type" value="Genomic_DNA"/>
</dbReference>
<keyword evidence="5" id="KW-0862">Zinc</keyword>
<dbReference type="PANTHER" id="PTHR30471:SF3">
    <property type="entry name" value="UPF0758 PROTEIN YEES-RELATED"/>
    <property type="match status" value="1"/>
</dbReference>
<evidence type="ECO:0000256" key="3">
    <source>
        <dbReference type="ARBA" id="ARBA00022723"/>
    </source>
</evidence>
<dbReference type="GO" id="GO:0008237">
    <property type="term" value="F:metallopeptidase activity"/>
    <property type="evidence" value="ECO:0007669"/>
    <property type="project" value="UniProtKB-KW"/>
</dbReference>
<dbReference type="InterPro" id="IPR001405">
    <property type="entry name" value="UPF0758"/>
</dbReference>
<comment type="caution">
    <text evidence="9">The sequence shown here is derived from an EMBL/GenBank/DDBJ whole genome shotgun (WGS) entry which is preliminary data.</text>
</comment>
<dbReference type="PROSITE" id="PS01302">
    <property type="entry name" value="UPF0758"/>
    <property type="match status" value="1"/>
</dbReference>
<sequence>MESLAKLSIKDMAKEERPREKLLLKGPNYLSNVELLAILLRTGTKDMSALELANYIINKEKEGIKHLGSVSVEELSNIKGLGVAKSCQIIAALELGKRISKSMKLERIKVSCPSDIADVYMEDYRYLKKEVFKILLLNTKNEIINDVEISVGSLNSSIVHPREVFIEAIKKSASKIMLIHNHPSGNPEPSKEDKVITNRLIDGGRILGIEVIDHIIFGDGVYFSFKEKSLI</sequence>
<keyword evidence="10" id="KW-1185">Reference proteome</keyword>
<name>A0A1V4I7K1_9FIRM</name>
<dbReference type="STRING" id="29349.CLOTH_12850"/>
<gene>
    <name evidence="9" type="ORF">CLOTH_12850</name>
</gene>
<evidence type="ECO:0000256" key="4">
    <source>
        <dbReference type="ARBA" id="ARBA00022801"/>
    </source>
</evidence>
<dbReference type="NCBIfam" id="NF000642">
    <property type="entry name" value="PRK00024.1"/>
    <property type="match status" value="1"/>
</dbReference>
<dbReference type="Gene3D" id="3.40.140.10">
    <property type="entry name" value="Cytidine Deaminase, domain 2"/>
    <property type="match status" value="1"/>
</dbReference>
<protein>
    <recommendedName>
        <fullName evidence="8">MPN domain-containing protein</fullName>
    </recommendedName>
</protein>
<comment type="similarity">
    <text evidence="1 7">Belongs to the UPF0758 family.</text>
</comment>
<dbReference type="NCBIfam" id="TIGR00608">
    <property type="entry name" value="radc"/>
    <property type="match status" value="1"/>
</dbReference>
<dbReference type="GO" id="GO:0046872">
    <property type="term" value="F:metal ion binding"/>
    <property type="evidence" value="ECO:0007669"/>
    <property type="project" value="UniProtKB-KW"/>
</dbReference>
<dbReference type="PROSITE" id="PS50249">
    <property type="entry name" value="MPN"/>
    <property type="match status" value="1"/>
</dbReference>
<proteinExistence type="inferred from homology"/>
<dbReference type="AlphaFoldDB" id="A0A1V4I7K1"/>
<keyword evidence="6" id="KW-0482">Metalloprotease</keyword>
<evidence type="ECO:0000256" key="5">
    <source>
        <dbReference type="ARBA" id="ARBA00022833"/>
    </source>
</evidence>
<dbReference type="Pfam" id="PF04002">
    <property type="entry name" value="RadC"/>
    <property type="match status" value="1"/>
</dbReference>
<evidence type="ECO:0000256" key="6">
    <source>
        <dbReference type="ARBA" id="ARBA00023049"/>
    </source>
</evidence>